<evidence type="ECO:0000313" key="4">
    <source>
        <dbReference type="Proteomes" id="UP001597063"/>
    </source>
</evidence>
<protein>
    <submittedName>
        <fullName evidence="3">Uncharacterized protein</fullName>
    </submittedName>
</protein>
<sequence length="119" mass="11839">MNGKRLAAGAAGTALAAALGLGIASAPPAAAVPSAAPPAAGAAPAAATPAARGGRLPEWVKALLEKAGSETVVKLKKSAKLGYGPFRSTWNASVPSPLRRIVGTGPVFRAAFRFFKALH</sequence>
<keyword evidence="2" id="KW-0732">Signal</keyword>
<feature type="chain" id="PRO_5045575423" evidence="2">
    <location>
        <begin position="32"/>
        <end position="119"/>
    </location>
</feature>
<evidence type="ECO:0000256" key="1">
    <source>
        <dbReference type="SAM" id="MobiDB-lite"/>
    </source>
</evidence>
<dbReference type="EMBL" id="JBHTGP010000013">
    <property type="protein sequence ID" value="MFD0688437.1"/>
    <property type="molecule type" value="Genomic_DNA"/>
</dbReference>
<evidence type="ECO:0000256" key="2">
    <source>
        <dbReference type="SAM" id="SignalP"/>
    </source>
</evidence>
<accession>A0ABW2XRE6</accession>
<dbReference type="RefSeq" id="WP_378324113.1">
    <property type="nucleotide sequence ID" value="NZ_JBHTGP010000013.1"/>
</dbReference>
<feature type="region of interest" description="Disordered" evidence="1">
    <location>
        <begin position="28"/>
        <end position="53"/>
    </location>
</feature>
<keyword evidence="4" id="KW-1185">Reference proteome</keyword>
<comment type="caution">
    <text evidence="3">The sequence shown here is derived from an EMBL/GenBank/DDBJ whole genome shotgun (WGS) entry which is preliminary data.</text>
</comment>
<evidence type="ECO:0000313" key="3">
    <source>
        <dbReference type="EMBL" id="MFD0688437.1"/>
    </source>
</evidence>
<organism evidence="3 4">
    <name type="scientific">Actinomadura fibrosa</name>
    <dbReference type="NCBI Taxonomy" id="111802"/>
    <lineage>
        <taxon>Bacteria</taxon>
        <taxon>Bacillati</taxon>
        <taxon>Actinomycetota</taxon>
        <taxon>Actinomycetes</taxon>
        <taxon>Streptosporangiales</taxon>
        <taxon>Thermomonosporaceae</taxon>
        <taxon>Actinomadura</taxon>
    </lineage>
</organism>
<proteinExistence type="predicted"/>
<dbReference type="Proteomes" id="UP001597063">
    <property type="component" value="Unassembled WGS sequence"/>
</dbReference>
<gene>
    <name evidence="3" type="ORF">ACFQZM_28345</name>
</gene>
<feature type="signal peptide" evidence="2">
    <location>
        <begin position="1"/>
        <end position="31"/>
    </location>
</feature>
<reference evidence="4" key="1">
    <citation type="journal article" date="2019" name="Int. J. Syst. Evol. Microbiol.">
        <title>The Global Catalogue of Microorganisms (GCM) 10K type strain sequencing project: providing services to taxonomists for standard genome sequencing and annotation.</title>
        <authorList>
            <consortium name="The Broad Institute Genomics Platform"/>
            <consortium name="The Broad Institute Genome Sequencing Center for Infectious Disease"/>
            <person name="Wu L."/>
            <person name="Ma J."/>
        </authorList>
    </citation>
    <scope>NUCLEOTIDE SEQUENCE [LARGE SCALE GENOMIC DNA]</scope>
    <source>
        <strain evidence="4">JCM 9371</strain>
    </source>
</reference>
<name>A0ABW2XRE6_9ACTN</name>